<comment type="catalytic activity">
    <reaction evidence="8">
        <text>L-homoserine + ATP = O-phospho-L-homoserine + ADP + H(+)</text>
        <dbReference type="Rhea" id="RHEA:13985"/>
        <dbReference type="ChEBI" id="CHEBI:15378"/>
        <dbReference type="ChEBI" id="CHEBI:30616"/>
        <dbReference type="ChEBI" id="CHEBI:57476"/>
        <dbReference type="ChEBI" id="CHEBI:57590"/>
        <dbReference type="ChEBI" id="CHEBI:456216"/>
        <dbReference type="EC" id="2.7.1.39"/>
    </reaction>
</comment>
<evidence type="ECO:0000256" key="8">
    <source>
        <dbReference type="HAMAP-Rule" id="MF_00301"/>
    </source>
</evidence>
<dbReference type="CDD" id="cd05153">
    <property type="entry name" value="HomoserineK_II"/>
    <property type="match status" value="1"/>
</dbReference>
<dbReference type="InterPro" id="IPR002575">
    <property type="entry name" value="Aminoglycoside_PTrfase"/>
</dbReference>
<evidence type="ECO:0000256" key="7">
    <source>
        <dbReference type="ARBA" id="ARBA00038240"/>
    </source>
</evidence>
<comment type="caution">
    <text evidence="11">The sequence shown here is derived from an EMBL/GenBank/DDBJ whole genome shotgun (WGS) entry which is preliminary data.</text>
</comment>
<dbReference type="PANTHER" id="PTHR21064">
    <property type="entry name" value="AMINOGLYCOSIDE PHOSPHOTRANSFERASE DOMAIN-CONTAINING PROTEIN-RELATED"/>
    <property type="match status" value="1"/>
</dbReference>
<comment type="similarity">
    <text evidence="7 8">Belongs to the pseudomonas-type ThrB family.</text>
</comment>
<dbReference type="Proteomes" id="UP000297890">
    <property type="component" value="Unassembled WGS sequence"/>
</dbReference>
<dbReference type="NCBIfam" id="TIGR00938">
    <property type="entry name" value="thrB_alt"/>
    <property type="match status" value="1"/>
</dbReference>
<dbReference type="NCBIfam" id="NF003558">
    <property type="entry name" value="PRK05231.1"/>
    <property type="match status" value="1"/>
</dbReference>
<evidence type="ECO:0000256" key="9">
    <source>
        <dbReference type="NCBIfam" id="TIGR00938"/>
    </source>
</evidence>
<dbReference type="AlphaFoldDB" id="A0A4Z0F9P6"/>
<keyword evidence="6 8" id="KW-0067">ATP-binding</keyword>
<dbReference type="Pfam" id="PF01636">
    <property type="entry name" value="APH"/>
    <property type="match status" value="1"/>
</dbReference>
<dbReference type="OrthoDB" id="9777460at2"/>
<evidence type="ECO:0000313" key="11">
    <source>
        <dbReference type="EMBL" id="TFZ82425.1"/>
    </source>
</evidence>
<evidence type="ECO:0000256" key="4">
    <source>
        <dbReference type="ARBA" id="ARBA00022741"/>
    </source>
</evidence>
<keyword evidence="1 8" id="KW-0028">Amino-acid biosynthesis</keyword>
<keyword evidence="5 8" id="KW-0418">Kinase</keyword>
<dbReference type="GO" id="GO:0004413">
    <property type="term" value="F:homoserine kinase activity"/>
    <property type="evidence" value="ECO:0007669"/>
    <property type="project" value="UniProtKB-UniRule"/>
</dbReference>
<comment type="pathway">
    <text evidence="8">Amino-acid biosynthesis; L-threonine biosynthesis; L-threonine from L-aspartate: step 4/5.</text>
</comment>
<dbReference type="InterPro" id="IPR050249">
    <property type="entry name" value="Pseudomonas-type_ThrB"/>
</dbReference>
<keyword evidence="4 8" id="KW-0547">Nucleotide-binding</keyword>
<organism evidence="11 12">
    <name type="scientific">Candidatus Macondimonas diazotrophica</name>
    <dbReference type="NCBI Taxonomy" id="2305248"/>
    <lineage>
        <taxon>Bacteria</taxon>
        <taxon>Pseudomonadati</taxon>
        <taxon>Pseudomonadota</taxon>
        <taxon>Gammaproteobacteria</taxon>
        <taxon>Chromatiales</taxon>
        <taxon>Ectothiorhodospiraceae</taxon>
        <taxon>Candidatus Macondimonas</taxon>
    </lineage>
</organism>
<dbReference type="UniPathway" id="UPA00050">
    <property type="reaction ID" value="UER00064"/>
</dbReference>
<dbReference type="GO" id="GO:0005524">
    <property type="term" value="F:ATP binding"/>
    <property type="evidence" value="ECO:0007669"/>
    <property type="project" value="UniProtKB-KW"/>
</dbReference>
<dbReference type="EMBL" id="SRIO01000009">
    <property type="protein sequence ID" value="TFZ82425.1"/>
    <property type="molecule type" value="Genomic_DNA"/>
</dbReference>
<evidence type="ECO:0000256" key="5">
    <source>
        <dbReference type="ARBA" id="ARBA00022777"/>
    </source>
</evidence>
<sequence length="316" mass="35665">MSVFTKVERNELIAFLDAYTVGDLQHFQGIRAGIENTNYFVNTSGGRWVLTLFETLPVSELPFCLYLMDHLDAHGIPSPAPVADRNEHILSVLKGKPAALVQRLPGRSALTPTIPQCAAMGEMLARLHLVGQSYGRQRPNSRGPQWWQRMAEVLLPYLDAAGQRLLTNELDHQMRLRDAVLPRGIIHGDLFRDNVLFHGDRISGVIDFYYACNDVLLFDLAIAVNDWCATEDGSLDEERTAAAVQSYARERAFVPAEAEAWSSLLRAAALRFWLSRLHDLHFPRPGELTHIKDPDVFRRILEHQIETPARLPPVGW</sequence>
<evidence type="ECO:0000256" key="2">
    <source>
        <dbReference type="ARBA" id="ARBA00022679"/>
    </source>
</evidence>
<dbReference type="EC" id="2.7.1.39" evidence="8 9"/>
<keyword evidence="3 8" id="KW-0791">Threonine biosynthesis</keyword>
<accession>A0A4Z0F9P6</accession>
<evidence type="ECO:0000313" key="12">
    <source>
        <dbReference type="Proteomes" id="UP000297890"/>
    </source>
</evidence>
<proteinExistence type="inferred from homology"/>
<dbReference type="PANTHER" id="PTHR21064:SF6">
    <property type="entry name" value="AMINOGLYCOSIDE PHOSPHOTRANSFERASE DOMAIN-CONTAINING PROTEIN"/>
    <property type="match status" value="1"/>
</dbReference>
<evidence type="ECO:0000256" key="6">
    <source>
        <dbReference type="ARBA" id="ARBA00022840"/>
    </source>
</evidence>
<name>A0A4Z0F9P6_9GAMM</name>
<evidence type="ECO:0000256" key="3">
    <source>
        <dbReference type="ARBA" id="ARBA00022697"/>
    </source>
</evidence>
<dbReference type="RefSeq" id="WP_135281900.1">
    <property type="nucleotide sequence ID" value="NZ_SRIO01000009.1"/>
</dbReference>
<keyword evidence="12" id="KW-1185">Reference proteome</keyword>
<evidence type="ECO:0000256" key="1">
    <source>
        <dbReference type="ARBA" id="ARBA00022605"/>
    </source>
</evidence>
<dbReference type="HAMAP" id="MF_00301">
    <property type="entry name" value="Homoser_kinase_2"/>
    <property type="match status" value="1"/>
</dbReference>
<dbReference type="Gene3D" id="3.90.1200.10">
    <property type="match status" value="1"/>
</dbReference>
<gene>
    <name evidence="8" type="primary">thrB</name>
    <name evidence="11" type="ORF">E4680_08055</name>
</gene>
<dbReference type="GO" id="GO:0009088">
    <property type="term" value="P:threonine biosynthetic process"/>
    <property type="evidence" value="ECO:0007669"/>
    <property type="project" value="UniProtKB-UniRule"/>
</dbReference>
<evidence type="ECO:0000259" key="10">
    <source>
        <dbReference type="Pfam" id="PF01636"/>
    </source>
</evidence>
<reference evidence="11 12" key="1">
    <citation type="journal article" date="2019" name="ISME J.">
        <title>Candidatus Macondimonas diazotrophica, a novel gammaproteobacterial genus dominating crude-oil-contaminated coastal sediments.</title>
        <authorList>
            <person name="Karthikeyan S."/>
            <person name="Konstantinidis K."/>
        </authorList>
    </citation>
    <scope>NUCLEOTIDE SEQUENCE [LARGE SCALE GENOMIC DNA]</scope>
    <source>
        <strain evidence="11 12">KTK01</strain>
    </source>
</reference>
<dbReference type="SUPFAM" id="SSF56112">
    <property type="entry name" value="Protein kinase-like (PK-like)"/>
    <property type="match status" value="1"/>
</dbReference>
<keyword evidence="2 8" id="KW-0808">Transferase</keyword>
<protein>
    <recommendedName>
        <fullName evidence="8 9">Homoserine kinase</fullName>
        <shortName evidence="8">HK</shortName>
        <shortName evidence="8">HSK</shortName>
        <ecNumber evidence="8 9">2.7.1.39</ecNumber>
    </recommendedName>
</protein>
<dbReference type="InterPro" id="IPR005280">
    <property type="entry name" value="Homoserine_kinase_II"/>
</dbReference>
<dbReference type="InterPro" id="IPR011009">
    <property type="entry name" value="Kinase-like_dom_sf"/>
</dbReference>
<feature type="domain" description="Aminoglycoside phosphotransferase" evidence="10">
    <location>
        <begin position="27"/>
        <end position="253"/>
    </location>
</feature>
<dbReference type="Gene3D" id="3.30.200.20">
    <property type="entry name" value="Phosphorylase Kinase, domain 1"/>
    <property type="match status" value="1"/>
</dbReference>